<reference evidence="2" key="1">
    <citation type="journal article" date="2023" name="Science">
        <title>Elucidation of the pathway for biosynthesis of saponin adjuvants from the soapbark tree.</title>
        <authorList>
            <person name="Reed J."/>
            <person name="Orme A."/>
            <person name="El-Demerdash A."/>
            <person name="Owen C."/>
            <person name="Martin L.B.B."/>
            <person name="Misra R.C."/>
            <person name="Kikuchi S."/>
            <person name="Rejzek M."/>
            <person name="Martin A.C."/>
            <person name="Harkess A."/>
            <person name="Leebens-Mack J."/>
            <person name="Louveau T."/>
            <person name="Stephenson M.J."/>
            <person name="Osbourn A."/>
        </authorList>
    </citation>
    <scope>NUCLEOTIDE SEQUENCE</scope>
    <source>
        <strain evidence="2">S10</strain>
    </source>
</reference>
<gene>
    <name evidence="2" type="ORF">O6P43_003634</name>
</gene>
<evidence type="ECO:0000313" key="3">
    <source>
        <dbReference type="Proteomes" id="UP001163823"/>
    </source>
</evidence>
<dbReference type="AlphaFoldDB" id="A0AAD7VLS4"/>
<evidence type="ECO:0000313" key="2">
    <source>
        <dbReference type="EMBL" id="KAJ7980350.1"/>
    </source>
</evidence>
<evidence type="ECO:0000256" key="1">
    <source>
        <dbReference type="SAM" id="MobiDB-lite"/>
    </source>
</evidence>
<keyword evidence="3" id="KW-1185">Reference proteome</keyword>
<accession>A0AAD7VLS4</accession>
<dbReference type="EMBL" id="JARAOO010000002">
    <property type="protein sequence ID" value="KAJ7980350.1"/>
    <property type="molecule type" value="Genomic_DNA"/>
</dbReference>
<protein>
    <submittedName>
        <fullName evidence="2">Uncharacterized protein</fullName>
    </submittedName>
</protein>
<dbReference type="KEGG" id="qsa:O6P43_003634"/>
<feature type="region of interest" description="Disordered" evidence="1">
    <location>
        <begin position="233"/>
        <end position="257"/>
    </location>
</feature>
<comment type="caution">
    <text evidence="2">The sequence shown here is derived from an EMBL/GenBank/DDBJ whole genome shotgun (WGS) entry which is preliminary data.</text>
</comment>
<feature type="compositionally biased region" description="Low complexity" evidence="1">
    <location>
        <begin position="233"/>
        <end position="244"/>
    </location>
</feature>
<organism evidence="2 3">
    <name type="scientific">Quillaja saponaria</name>
    <name type="common">Soap bark tree</name>
    <dbReference type="NCBI Taxonomy" id="32244"/>
    <lineage>
        <taxon>Eukaryota</taxon>
        <taxon>Viridiplantae</taxon>
        <taxon>Streptophyta</taxon>
        <taxon>Embryophyta</taxon>
        <taxon>Tracheophyta</taxon>
        <taxon>Spermatophyta</taxon>
        <taxon>Magnoliopsida</taxon>
        <taxon>eudicotyledons</taxon>
        <taxon>Gunneridae</taxon>
        <taxon>Pentapetalae</taxon>
        <taxon>rosids</taxon>
        <taxon>fabids</taxon>
        <taxon>Fabales</taxon>
        <taxon>Quillajaceae</taxon>
        <taxon>Quillaja</taxon>
    </lineage>
</organism>
<proteinExistence type="predicted"/>
<name>A0AAD7VLS4_QUISA</name>
<feature type="compositionally biased region" description="Polar residues" evidence="1">
    <location>
        <begin position="245"/>
        <end position="257"/>
    </location>
</feature>
<dbReference type="Proteomes" id="UP001163823">
    <property type="component" value="Chromosome 2"/>
</dbReference>
<sequence length="279" mass="32315">MDEFSGKDVSGVYYRYRISGYCFRIFGSVGYHAMTVKCIIGQRACYLELHKSNTGGLKRVRVKEVLRTSLEDDDNKLEDDDDGYVLVRFVMEEDLDHNGCLWYKMVEHSGDDSVVVSEGSRGLYQGVSFTDNYSKRDCLLHFQKIQDVGGLVTRVRVRYFYLFNKKGFFLDVEIDSNADCVIKENWKGLDILSSNVYDDMKLRHRSLLWRSAATPPEHNQLSRIYPFPHPYSQPSSYSNNYDNSGTQNQNGLTNSTGFTRGNLNHAVFRDYQIHYNVYR</sequence>